<evidence type="ECO:0000313" key="2">
    <source>
        <dbReference type="EMBL" id="CAB4193593.1"/>
    </source>
</evidence>
<name>A0A6J5Q6U8_9CAUD</name>
<reference evidence="1" key="1">
    <citation type="submission" date="2020-05" db="EMBL/GenBank/DDBJ databases">
        <authorList>
            <person name="Chiriac C."/>
            <person name="Salcher M."/>
            <person name="Ghai R."/>
            <person name="Kavagutti S V."/>
        </authorList>
    </citation>
    <scope>NUCLEOTIDE SEQUENCE</scope>
</reference>
<sequence length="86" mass="10199">MKKKDNMFGNGYKELRAFKDQWAQKRGYEGWHDYKDHCESHGFSEDEVGYDQLMLDYGKMIENKYKSNTDNTDYDAGIFASHIQND</sequence>
<protein>
    <submittedName>
        <fullName evidence="1">Uncharacterized protein</fullName>
    </submittedName>
</protein>
<proteinExistence type="predicted"/>
<dbReference type="EMBL" id="LR796916">
    <property type="protein sequence ID" value="CAB4175294.1"/>
    <property type="molecule type" value="Genomic_DNA"/>
</dbReference>
<dbReference type="EMBL" id="LR797195">
    <property type="protein sequence ID" value="CAB4193593.1"/>
    <property type="molecule type" value="Genomic_DNA"/>
</dbReference>
<evidence type="ECO:0000313" key="1">
    <source>
        <dbReference type="EMBL" id="CAB4175294.1"/>
    </source>
</evidence>
<accession>A0A6J5Q6U8</accession>
<gene>
    <name evidence="2" type="ORF">UFOVP1247_106</name>
    <name evidence="1" type="ORF">UFOVP970_146</name>
</gene>
<organism evidence="1">
    <name type="scientific">uncultured Caudovirales phage</name>
    <dbReference type="NCBI Taxonomy" id="2100421"/>
    <lineage>
        <taxon>Viruses</taxon>
        <taxon>Duplodnaviria</taxon>
        <taxon>Heunggongvirae</taxon>
        <taxon>Uroviricota</taxon>
        <taxon>Caudoviricetes</taxon>
        <taxon>Peduoviridae</taxon>
        <taxon>Maltschvirus</taxon>
        <taxon>Maltschvirus maltsch</taxon>
    </lineage>
</organism>